<sequence>MKIHRTELEIVRGSVLEIEADAIINAANTAMRGGGALDGAFHRDAGPQLKRELETVAPRGAATAQVIVTPGFNLSQPWIFHVAGPIWAAMKAAECDELLAQSYRNCLEEAQKRGLESLAFPSLSTGVYSFPLERAAPIALGTALDFLWNNPQTSLRRVTFALYGGTEFHCFGQAFKRLELSHQANSAHETNS</sequence>
<dbReference type="SMART" id="SM00506">
    <property type="entry name" value="A1pp"/>
    <property type="match status" value="1"/>
</dbReference>
<evidence type="ECO:0000259" key="1">
    <source>
        <dbReference type="PROSITE" id="PS51154"/>
    </source>
</evidence>
<keyword evidence="3" id="KW-1185">Reference proteome</keyword>
<dbReference type="PROSITE" id="PS51154">
    <property type="entry name" value="MACRO"/>
    <property type="match status" value="1"/>
</dbReference>
<reference evidence="2 3" key="1">
    <citation type="journal article" date="2018" name="Syst. Appl. Microbiol.">
        <title>Abditibacterium utsteinense sp. nov., the first cultivated member of candidate phylum FBP, isolated from ice-free Antarctic soil samples.</title>
        <authorList>
            <person name="Tahon G."/>
            <person name="Tytgat B."/>
            <person name="Lebbe L."/>
            <person name="Carlier A."/>
            <person name="Willems A."/>
        </authorList>
    </citation>
    <scope>NUCLEOTIDE SEQUENCE [LARGE SCALE GENOMIC DNA]</scope>
    <source>
        <strain evidence="2 3">LMG 29911</strain>
    </source>
</reference>
<dbReference type="AlphaFoldDB" id="A0A2S8SP69"/>
<dbReference type="InParanoid" id="A0A2S8SP69"/>
<name>A0A2S8SP69_9BACT</name>
<dbReference type="Pfam" id="PF01661">
    <property type="entry name" value="Macro"/>
    <property type="match status" value="1"/>
</dbReference>
<organism evidence="2 3">
    <name type="scientific">Abditibacterium utsteinense</name>
    <dbReference type="NCBI Taxonomy" id="1960156"/>
    <lineage>
        <taxon>Bacteria</taxon>
        <taxon>Pseudomonadati</taxon>
        <taxon>Abditibacteriota</taxon>
        <taxon>Abditibacteriia</taxon>
        <taxon>Abditibacteriales</taxon>
        <taxon>Abditibacteriaceae</taxon>
        <taxon>Abditibacterium</taxon>
    </lineage>
</organism>
<dbReference type="Gene3D" id="3.40.220.10">
    <property type="entry name" value="Leucine Aminopeptidase, subunit E, domain 1"/>
    <property type="match status" value="1"/>
</dbReference>
<evidence type="ECO:0000313" key="2">
    <source>
        <dbReference type="EMBL" id="PQV62574.1"/>
    </source>
</evidence>
<dbReference type="OrthoDB" id="6194521at2"/>
<gene>
    <name evidence="2" type="ORF">B1R32_12812</name>
</gene>
<comment type="caution">
    <text evidence="2">The sequence shown here is derived from an EMBL/GenBank/DDBJ whole genome shotgun (WGS) entry which is preliminary data.</text>
</comment>
<evidence type="ECO:0000313" key="3">
    <source>
        <dbReference type="Proteomes" id="UP000237684"/>
    </source>
</evidence>
<accession>A0A2S8SP69</accession>
<proteinExistence type="predicted"/>
<dbReference type="InterPro" id="IPR043472">
    <property type="entry name" value="Macro_dom-like"/>
</dbReference>
<feature type="domain" description="Macro" evidence="1">
    <location>
        <begin position="1"/>
        <end position="179"/>
    </location>
</feature>
<protein>
    <submittedName>
        <fullName evidence="2">O-acetyl-ADP-ribose deacetylase (Regulator of RNase III), contains Macro domain</fullName>
    </submittedName>
</protein>
<dbReference type="RefSeq" id="WP_106381269.1">
    <property type="nucleotide sequence ID" value="NZ_NIGF01000028.1"/>
</dbReference>
<dbReference type="SUPFAM" id="SSF52949">
    <property type="entry name" value="Macro domain-like"/>
    <property type="match status" value="1"/>
</dbReference>
<dbReference type="PANTHER" id="PTHR11106:SF27">
    <property type="entry name" value="MACRO DOMAIN-CONTAINING PROTEIN"/>
    <property type="match status" value="1"/>
</dbReference>
<dbReference type="InterPro" id="IPR002589">
    <property type="entry name" value="Macro_dom"/>
</dbReference>
<dbReference type="EMBL" id="NIGF01000028">
    <property type="protein sequence ID" value="PQV62574.1"/>
    <property type="molecule type" value="Genomic_DNA"/>
</dbReference>
<dbReference type="Proteomes" id="UP000237684">
    <property type="component" value="Unassembled WGS sequence"/>
</dbReference>
<dbReference type="PANTHER" id="PTHR11106">
    <property type="entry name" value="GANGLIOSIDE INDUCED DIFFERENTIATION ASSOCIATED PROTEIN 2-RELATED"/>
    <property type="match status" value="1"/>
</dbReference>